<protein>
    <recommendedName>
        <fullName evidence="8">Fluoride-specific ion channel FluC</fullName>
    </recommendedName>
</protein>
<dbReference type="GO" id="GO:0140114">
    <property type="term" value="P:cellular detoxification of fluoride"/>
    <property type="evidence" value="ECO:0007669"/>
    <property type="project" value="UniProtKB-UniRule"/>
</dbReference>
<dbReference type="GO" id="GO:0062054">
    <property type="term" value="F:fluoride channel activity"/>
    <property type="evidence" value="ECO:0007669"/>
    <property type="project" value="UniProtKB-UniRule"/>
</dbReference>
<sequence>MRRQVVAVALVGCGGFVGAVLRYLLAVGLGGPVGTLAANVLGSFALGLAVTFVGDRRVRLFLATGLLSSFTTYSTFAVETTQLGVELGAVNVLVTYAVGLLAALAGLRVGGRR</sequence>
<comment type="caution">
    <text evidence="8">Lacks conserved residue(s) required for the propagation of feature annotation.</text>
</comment>
<keyword evidence="3 8" id="KW-0812">Transmembrane</keyword>
<evidence type="ECO:0000256" key="8">
    <source>
        <dbReference type="HAMAP-Rule" id="MF_00454"/>
    </source>
</evidence>
<feature type="transmembrane region" description="Helical" evidence="8">
    <location>
        <begin position="90"/>
        <end position="110"/>
    </location>
</feature>
<keyword evidence="4 8" id="KW-1133">Transmembrane helix</keyword>
<dbReference type="Pfam" id="PF02537">
    <property type="entry name" value="CRCB"/>
    <property type="match status" value="1"/>
</dbReference>
<evidence type="ECO:0000256" key="1">
    <source>
        <dbReference type="ARBA" id="ARBA00004651"/>
    </source>
</evidence>
<comment type="subcellular location">
    <subcellularLocation>
        <location evidence="1 8">Cell membrane</location>
        <topology evidence="1 8">Multi-pass membrane protein</topology>
    </subcellularLocation>
</comment>
<evidence type="ECO:0000256" key="4">
    <source>
        <dbReference type="ARBA" id="ARBA00022989"/>
    </source>
</evidence>
<evidence type="ECO:0000256" key="6">
    <source>
        <dbReference type="ARBA" id="ARBA00035120"/>
    </source>
</evidence>
<comment type="caution">
    <text evidence="9">The sequence shown here is derived from an EMBL/GenBank/DDBJ whole genome shotgun (WGS) entry which is preliminary data.</text>
</comment>
<accession>A0ABD5RDL8</accession>
<evidence type="ECO:0000256" key="3">
    <source>
        <dbReference type="ARBA" id="ARBA00022692"/>
    </source>
</evidence>
<evidence type="ECO:0000256" key="2">
    <source>
        <dbReference type="ARBA" id="ARBA00022475"/>
    </source>
</evidence>
<dbReference type="EMBL" id="JBHSKX010000002">
    <property type="protein sequence ID" value="MFC5368083.1"/>
    <property type="molecule type" value="Genomic_DNA"/>
</dbReference>
<organism evidence="9 10">
    <name type="scientific">Salinirubrum litoreum</name>
    <dbReference type="NCBI Taxonomy" id="1126234"/>
    <lineage>
        <taxon>Archaea</taxon>
        <taxon>Methanobacteriati</taxon>
        <taxon>Methanobacteriota</taxon>
        <taxon>Stenosarchaea group</taxon>
        <taxon>Halobacteria</taxon>
        <taxon>Halobacteriales</taxon>
        <taxon>Haloferacaceae</taxon>
        <taxon>Salinirubrum</taxon>
    </lineage>
</organism>
<dbReference type="RefSeq" id="WP_227230317.1">
    <property type="nucleotide sequence ID" value="NZ_JAJCVJ010000002.1"/>
</dbReference>
<evidence type="ECO:0000313" key="9">
    <source>
        <dbReference type="EMBL" id="MFC5368083.1"/>
    </source>
</evidence>
<name>A0ABD5RDL8_9EURY</name>
<keyword evidence="2 8" id="KW-1003">Cell membrane</keyword>
<evidence type="ECO:0000256" key="7">
    <source>
        <dbReference type="ARBA" id="ARBA00035585"/>
    </source>
</evidence>
<keyword evidence="5 8" id="KW-0472">Membrane</keyword>
<comment type="similarity">
    <text evidence="6 8">Belongs to the fluoride channel Fluc/FEX (TC 1.A.43) family.</text>
</comment>
<gene>
    <name evidence="8" type="primary">fluC</name>
    <name evidence="8" type="synonym">crcB</name>
    <name evidence="9" type="ORF">ACFPJ5_14200</name>
</gene>
<feature type="transmembrane region" description="Helical" evidence="8">
    <location>
        <begin position="36"/>
        <end position="53"/>
    </location>
</feature>
<feature type="transmembrane region" description="Helical" evidence="8">
    <location>
        <begin position="60"/>
        <end position="78"/>
    </location>
</feature>
<reference evidence="9 10" key="1">
    <citation type="journal article" date="2019" name="Int. J. Syst. Evol. Microbiol.">
        <title>The Global Catalogue of Microorganisms (GCM) 10K type strain sequencing project: providing services to taxonomists for standard genome sequencing and annotation.</title>
        <authorList>
            <consortium name="The Broad Institute Genomics Platform"/>
            <consortium name="The Broad Institute Genome Sequencing Center for Infectious Disease"/>
            <person name="Wu L."/>
            <person name="Ma J."/>
        </authorList>
    </citation>
    <scope>NUCLEOTIDE SEQUENCE [LARGE SCALE GENOMIC DNA]</scope>
    <source>
        <strain evidence="9 10">CGMCC 1.12237</strain>
    </source>
</reference>
<proteinExistence type="inferred from homology"/>
<evidence type="ECO:0000313" key="10">
    <source>
        <dbReference type="Proteomes" id="UP001596201"/>
    </source>
</evidence>
<dbReference type="PANTHER" id="PTHR28259">
    <property type="entry name" value="FLUORIDE EXPORT PROTEIN 1-RELATED"/>
    <property type="match status" value="1"/>
</dbReference>
<dbReference type="GO" id="GO:0005886">
    <property type="term" value="C:plasma membrane"/>
    <property type="evidence" value="ECO:0007669"/>
    <property type="project" value="UniProtKB-SubCell"/>
</dbReference>
<comment type="catalytic activity">
    <reaction evidence="7">
        <text>fluoride(in) = fluoride(out)</text>
        <dbReference type="Rhea" id="RHEA:76159"/>
        <dbReference type="ChEBI" id="CHEBI:17051"/>
    </reaction>
    <physiologicalReaction direction="left-to-right" evidence="7">
        <dbReference type="Rhea" id="RHEA:76160"/>
    </physiologicalReaction>
</comment>
<comment type="function">
    <text evidence="8">Fluoride-specific ion channel. Important for reducing fluoride concentration in the cell, thus reducing its toxicity.</text>
</comment>
<keyword evidence="8" id="KW-0406">Ion transport</keyword>
<keyword evidence="10" id="KW-1185">Reference proteome</keyword>
<dbReference type="Proteomes" id="UP001596201">
    <property type="component" value="Unassembled WGS sequence"/>
</dbReference>
<dbReference type="AlphaFoldDB" id="A0ABD5RDL8"/>
<keyword evidence="8" id="KW-0407">Ion channel</keyword>
<dbReference type="PANTHER" id="PTHR28259:SF1">
    <property type="entry name" value="FLUORIDE EXPORT PROTEIN 1-RELATED"/>
    <property type="match status" value="1"/>
</dbReference>
<evidence type="ECO:0000256" key="5">
    <source>
        <dbReference type="ARBA" id="ARBA00023136"/>
    </source>
</evidence>
<keyword evidence="8" id="KW-0813">Transport</keyword>
<dbReference type="HAMAP" id="MF_00454">
    <property type="entry name" value="FluC"/>
    <property type="match status" value="1"/>
</dbReference>
<dbReference type="InterPro" id="IPR003691">
    <property type="entry name" value="FluC"/>
</dbReference>